<keyword evidence="4" id="KW-1185">Reference proteome</keyword>
<evidence type="ECO:0000313" key="4">
    <source>
        <dbReference type="Proteomes" id="UP000306402"/>
    </source>
</evidence>
<evidence type="ECO:0000313" key="3">
    <source>
        <dbReference type="EMBL" id="TLV02141.1"/>
    </source>
</evidence>
<sequence>MNEIPFQLTAEELYRGLIALARTRLITKMFRILGMVLLAVLVFITVVMIKDGNFQFTSGYVVTLLLAVYGYFLPEISARIQAPSMVKSQNPIVQPMKLSVHKTYYVLTGENFTNRLTYEKMHSAVETEEFFLLKTSEGSGQMIPKRIFTPEQIAQLKAILLDVNGLKVKFL</sequence>
<feature type="transmembrane region" description="Helical" evidence="1">
    <location>
        <begin position="55"/>
        <end position="73"/>
    </location>
</feature>
<keyword evidence="1" id="KW-0472">Membrane</keyword>
<dbReference type="RefSeq" id="WP_138363350.1">
    <property type="nucleotide sequence ID" value="NZ_VCEJ01000002.1"/>
</dbReference>
<keyword evidence="1" id="KW-0812">Transmembrane</keyword>
<dbReference type="EMBL" id="VCEJ01000002">
    <property type="protein sequence ID" value="TLV02141.1"/>
    <property type="molecule type" value="Genomic_DNA"/>
</dbReference>
<dbReference type="InterPro" id="IPR025588">
    <property type="entry name" value="YcxB-like_C"/>
</dbReference>
<gene>
    <name evidence="3" type="ORF">FEN17_00420</name>
</gene>
<feature type="transmembrane region" description="Helical" evidence="1">
    <location>
        <begin position="30"/>
        <end position="49"/>
    </location>
</feature>
<keyword evidence="1" id="KW-1133">Transmembrane helix</keyword>
<dbReference type="Pfam" id="PF14317">
    <property type="entry name" value="YcxB"/>
    <property type="match status" value="1"/>
</dbReference>
<dbReference type="Proteomes" id="UP000306402">
    <property type="component" value="Unassembled WGS sequence"/>
</dbReference>
<reference evidence="3 4" key="1">
    <citation type="submission" date="2019-05" db="EMBL/GenBank/DDBJ databases">
        <authorList>
            <person name="Qu J.-H."/>
        </authorList>
    </citation>
    <scope>NUCLEOTIDE SEQUENCE [LARGE SCALE GENOMIC DNA]</scope>
    <source>
        <strain evidence="3 4">T17</strain>
    </source>
</reference>
<accession>A0A5R9L147</accession>
<organism evidence="3 4">
    <name type="scientific">Dyadobacter luticola</name>
    <dbReference type="NCBI Taxonomy" id="1979387"/>
    <lineage>
        <taxon>Bacteria</taxon>
        <taxon>Pseudomonadati</taxon>
        <taxon>Bacteroidota</taxon>
        <taxon>Cytophagia</taxon>
        <taxon>Cytophagales</taxon>
        <taxon>Spirosomataceae</taxon>
        <taxon>Dyadobacter</taxon>
    </lineage>
</organism>
<proteinExistence type="predicted"/>
<dbReference type="OrthoDB" id="1249483at2"/>
<evidence type="ECO:0000259" key="2">
    <source>
        <dbReference type="Pfam" id="PF14317"/>
    </source>
</evidence>
<feature type="domain" description="YcxB-like C-terminal" evidence="2">
    <location>
        <begin position="107"/>
        <end position="160"/>
    </location>
</feature>
<comment type="caution">
    <text evidence="3">The sequence shown here is derived from an EMBL/GenBank/DDBJ whole genome shotgun (WGS) entry which is preliminary data.</text>
</comment>
<protein>
    <submittedName>
        <fullName evidence="3">YcxB family protein</fullName>
    </submittedName>
</protein>
<name>A0A5R9L147_9BACT</name>
<dbReference type="AlphaFoldDB" id="A0A5R9L147"/>
<evidence type="ECO:0000256" key="1">
    <source>
        <dbReference type="SAM" id="Phobius"/>
    </source>
</evidence>